<dbReference type="InterPro" id="IPR012859">
    <property type="entry name" value="Pilin_N_archaeal"/>
</dbReference>
<dbReference type="Proteomes" id="UP000069850">
    <property type="component" value="Chromosome 1"/>
</dbReference>
<dbReference type="AlphaFoldDB" id="A0A0X3BJD9"/>
<reference evidence="3" key="1">
    <citation type="submission" date="2016-01" db="EMBL/GenBank/DDBJ databases">
        <authorList>
            <person name="Manzoor S."/>
        </authorList>
    </citation>
    <scope>NUCLEOTIDE SEQUENCE [LARGE SCALE GENOMIC DNA]</scope>
    <source>
        <strain evidence="3">Methanoculleus sp MAB1</strain>
    </source>
</reference>
<evidence type="ECO:0000313" key="3">
    <source>
        <dbReference type="EMBL" id="CVK31989.1"/>
    </source>
</evidence>
<proteinExistence type="predicted"/>
<feature type="transmembrane region" description="Helical" evidence="1">
    <location>
        <begin position="16"/>
        <end position="38"/>
    </location>
</feature>
<protein>
    <recommendedName>
        <fullName evidence="2">Archaeal Type IV pilin N-terminal domain-containing protein</fullName>
    </recommendedName>
</protein>
<evidence type="ECO:0000313" key="4">
    <source>
        <dbReference type="Proteomes" id="UP000069850"/>
    </source>
</evidence>
<gene>
    <name evidence="3" type="ORF">MMAB1_0775</name>
</gene>
<feature type="domain" description="Archaeal Type IV pilin N-terminal" evidence="2">
    <location>
        <begin position="11"/>
        <end position="82"/>
    </location>
</feature>
<dbReference type="NCBIfam" id="TIGR02537">
    <property type="entry name" value="arch_flag_Nterm"/>
    <property type="match status" value="1"/>
</dbReference>
<dbReference type="InterPro" id="IPR013373">
    <property type="entry name" value="Flagellin/pilin_N_arc"/>
</dbReference>
<name>A0A0X3BJD9_9EURY</name>
<dbReference type="EMBL" id="LT158599">
    <property type="protein sequence ID" value="CVK31989.1"/>
    <property type="molecule type" value="Genomic_DNA"/>
</dbReference>
<evidence type="ECO:0000259" key="2">
    <source>
        <dbReference type="Pfam" id="PF07790"/>
    </source>
</evidence>
<organism evidence="3 4">
    <name type="scientific">Methanoculleus bourgensis</name>
    <dbReference type="NCBI Taxonomy" id="83986"/>
    <lineage>
        <taxon>Archaea</taxon>
        <taxon>Methanobacteriati</taxon>
        <taxon>Methanobacteriota</taxon>
        <taxon>Stenosarchaea group</taxon>
        <taxon>Methanomicrobia</taxon>
        <taxon>Methanomicrobiales</taxon>
        <taxon>Methanomicrobiaceae</taxon>
        <taxon>Methanoculleus</taxon>
    </lineage>
</organism>
<keyword evidence="1" id="KW-1133">Transmembrane helix</keyword>
<dbReference type="Pfam" id="PF07790">
    <property type="entry name" value="Pilin_N"/>
    <property type="match status" value="1"/>
</dbReference>
<sequence length="271" mass="28497">MNSMTRYPGEEGVSEVIGVVLLVGVTVLAVAVMAALFLSGPQPDEIPHATIVAGNKSGSLTLAHEGGDPLREGEYRIYIENESGFVDGTGSFSKPEDGVWSIGGALVYNGTEKPERVVVTAISGGGETILAEPEFRGGGAGFSPDPVGPGVTQDETPVPGPTLEEIIISPGIGTSLEIGTSGNDKSFDFAAIIERDDTERVDLFIYNYDKFNKIDAGTMTRDETVAFCYNKTVDINGKIGDIGDRVSITVIAYNTTGVTVSQSVLATIQQK</sequence>
<accession>A0A0X3BJD9</accession>
<keyword evidence="1" id="KW-0812">Transmembrane</keyword>
<dbReference type="KEGG" id="mema:MMAB1_0775"/>
<keyword evidence="1" id="KW-0472">Membrane</keyword>
<evidence type="ECO:0000256" key="1">
    <source>
        <dbReference type="SAM" id="Phobius"/>
    </source>
</evidence>